<evidence type="ECO:0000313" key="1">
    <source>
        <dbReference type="EMBL" id="WWP23881.1"/>
    </source>
</evidence>
<evidence type="ECO:0008006" key="3">
    <source>
        <dbReference type="Google" id="ProtNLM"/>
    </source>
</evidence>
<dbReference type="GeneID" id="93480061"/>
<accession>A0ABD8B233</accession>
<dbReference type="AlphaFoldDB" id="A0ABD8B233"/>
<dbReference type="EMBL" id="CP145893">
    <property type="protein sequence ID" value="WWP23881.1"/>
    <property type="molecule type" value="Genomic_DNA"/>
</dbReference>
<dbReference type="RefSeq" id="WP_338709062.1">
    <property type="nucleotide sequence ID" value="NZ_CP145893.1"/>
</dbReference>
<organism evidence="1 2">
    <name type="scientific">Paenibacillus amylolyticus</name>
    <dbReference type="NCBI Taxonomy" id="1451"/>
    <lineage>
        <taxon>Bacteria</taxon>
        <taxon>Bacillati</taxon>
        <taxon>Bacillota</taxon>
        <taxon>Bacilli</taxon>
        <taxon>Bacillales</taxon>
        <taxon>Paenibacillaceae</taxon>
        <taxon>Paenibacillus</taxon>
    </lineage>
</organism>
<dbReference type="Proteomes" id="UP001364764">
    <property type="component" value="Plasmid pY5S7-1"/>
</dbReference>
<keyword evidence="1" id="KW-0614">Plasmid</keyword>
<evidence type="ECO:0000313" key="2">
    <source>
        <dbReference type="Proteomes" id="UP001364764"/>
    </source>
</evidence>
<proteinExistence type="predicted"/>
<protein>
    <recommendedName>
        <fullName evidence="3">RiboL-PSP-HEPN domain-containing protein</fullName>
    </recommendedName>
</protein>
<reference evidence="1 2" key="1">
    <citation type="submission" date="2024-02" db="EMBL/GenBank/DDBJ databases">
        <title>Complete sequences of two Paenibacillus sp. strains and one Lysinibacillus strain isolated from the environment on STAA medium highlight biotechnological potential.</title>
        <authorList>
            <person name="Attere S.A."/>
            <person name="Piche L.C."/>
            <person name="Intertaglia L."/>
            <person name="Lami R."/>
            <person name="Charette S.J."/>
            <person name="Vincent A.T."/>
        </authorList>
    </citation>
    <scope>NUCLEOTIDE SEQUENCE [LARGE SCALE GENOMIC DNA]</scope>
    <source>
        <strain evidence="1 2">Y5S-7</strain>
        <plasmid evidence="1 2">pY5S7-1</plasmid>
    </source>
</reference>
<geneLocation type="plasmid" evidence="1 2">
    <name>pY5S7-1</name>
</geneLocation>
<sequence>MNFSQKLLSQFLENRAKEKKIKNLSTAVIKSLSSAIIAISCVPNPFLDEAQEDIEFQHVVSLLRVAKENGEIPDELSQIFTQKKEILIQKFNDLKNNLEQEIFKDKSQQIEHLLSLGEDHKKQIAENMIQSCYNSRPELTSKIELIDLNIAFMDNSFSLHPDILYAEEFINFYAYIILYPEVLTYDYELEDEWEAFPLKWLVNQMSLADARILYIHYKSGQDYSAVFTSQYDDENSLEWLVNQIKGHNISEFSNRSSLIKEAIECYKQGYYGATISLIIPQIEGVLWDYAEYFNRKFNNVYRIEGDKQYLLTLNGKEMDNYTVGNLLKQSEFGKVLDQELLLYFCDELYNERNPIFHGRDHTFSSKFNAAKKLCSFEYIIEQINGHLMNELLKTMDEVIDPERVDLVLERKLPLRSLLPSPRD</sequence>
<gene>
    <name evidence="1" type="ORF">V6668_31310</name>
</gene>
<name>A0ABD8B233_PAEAM</name>